<protein>
    <submittedName>
        <fullName evidence="2">Uncharacterized protein</fullName>
    </submittedName>
</protein>
<dbReference type="EMBL" id="ACVA01000021">
    <property type="protein sequence ID" value="EEX19043.1"/>
    <property type="molecule type" value="Genomic_DNA"/>
</dbReference>
<keyword evidence="1" id="KW-1133">Transmembrane helix</keyword>
<feature type="transmembrane region" description="Helical" evidence="1">
    <location>
        <begin position="21"/>
        <end position="43"/>
    </location>
</feature>
<gene>
    <name evidence="2" type="ORF">HMPREF0973_01059</name>
</gene>
<reference evidence="2 3" key="1">
    <citation type="submission" date="2009-09" db="EMBL/GenBank/DDBJ databases">
        <authorList>
            <person name="Weinstock G."/>
            <person name="Sodergren E."/>
            <person name="Clifton S."/>
            <person name="Fulton L."/>
            <person name="Fulton B."/>
            <person name="Courtney L."/>
            <person name="Fronick C."/>
            <person name="Harrison M."/>
            <person name="Strong C."/>
            <person name="Farmer C."/>
            <person name="Delahaunty K."/>
            <person name="Markovic C."/>
            <person name="Hall O."/>
            <person name="Minx P."/>
            <person name="Tomlinson C."/>
            <person name="Mitreva M."/>
            <person name="Nelson J."/>
            <person name="Hou S."/>
            <person name="Wollam A."/>
            <person name="Pepin K.H."/>
            <person name="Johnson M."/>
            <person name="Bhonagiri V."/>
            <person name="Nash W.E."/>
            <person name="Warren W."/>
            <person name="Chinwalla A."/>
            <person name="Mardis E.R."/>
            <person name="Wilson R.K."/>
        </authorList>
    </citation>
    <scope>NUCLEOTIDE SEQUENCE [LARGE SCALE GENOMIC DNA]</scope>
    <source>
        <strain evidence="2 3">F0319</strain>
    </source>
</reference>
<organism evidence="2 3">
    <name type="scientific">Prevotella veroralis F0319</name>
    <dbReference type="NCBI Taxonomy" id="649761"/>
    <lineage>
        <taxon>Bacteria</taxon>
        <taxon>Pseudomonadati</taxon>
        <taxon>Bacteroidota</taxon>
        <taxon>Bacteroidia</taxon>
        <taxon>Bacteroidales</taxon>
        <taxon>Prevotellaceae</taxon>
        <taxon>Prevotella</taxon>
    </lineage>
</organism>
<dbReference type="HOGENOM" id="CLU_3220357_0_0_10"/>
<keyword evidence="1" id="KW-0472">Membrane</keyword>
<name>C9MN74_9BACT</name>
<accession>C9MN74</accession>
<evidence type="ECO:0000313" key="3">
    <source>
        <dbReference type="Proteomes" id="UP000003327"/>
    </source>
</evidence>
<evidence type="ECO:0000256" key="1">
    <source>
        <dbReference type="SAM" id="Phobius"/>
    </source>
</evidence>
<proteinExistence type="predicted"/>
<dbReference type="Proteomes" id="UP000003327">
    <property type="component" value="Unassembled WGS sequence"/>
</dbReference>
<sequence>MKKWNVNIFRKQIEDKTYIMKGGYTSNGISSLLIYPLIIGWQWV</sequence>
<evidence type="ECO:0000313" key="2">
    <source>
        <dbReference type="EMBL" id="EEX19043.1"/>
    </source>
</evidence>
<dbReference type="AlphaFoldDB" id="C9MN74"/>
<comment type="caution">
    <text evidence="2">The sequence shown here is derived from an EMBL/GenBank/DDBJ whole genome shotgun (WGS) entry which is preliminary data.</text>
</comment>
<keyword evidence="1" id="KW-0812">Transmembrane</keyword>
<keyword evidence="3" id="KW-1185">Reference proteome</keyword>